<dbReference type="Gene3D" id="2.60.120.260">
    <property type="entry name" value="Galactose-binding domain-like"/>
    <property type="match status" value="1"/>
</dbReference>
<accession>A0A6P5AGP2</accession>
<dbReference type="GO" id="GO:0007409">
    <property type="term" value="P:axonogenesis"/>
    <property type="evidence" value="ECO:0007669"/>
    <property type="project" value="TreeGrafter"/>
</dbReference>
<feature type="domain" description="Laminin N-terminal" evidence="11">
    <location>
        <begin position="57"/>
        <end position="306"/>
    </location>
</feature>
<feature type="disulfide bond" evidence="7">
    <location>
        <begin position="444"/>
        <end position="453"/>
    </location>
</feature>
<dbReference type="PROSITE" id="PS50027">
    <property type="entry name" value="EGF_LAM_2"/>
    <property type="match status" value="2"/>
</dbReference>
<keyword evidence="12" id="KW-1185">Reference proteome</keyword>
<dbReference type="GO" id="GO:0009888">
    <property type="term" value="P:tissue development"/>
    <property type="evidence" value="ECO:0007669"/>
    <property type="project" value="TreeGrafter"/>
</dbReference>
<dbReference type="CDD" id="cd00055">
    <property type="entry name" value="EGF_Lam"/>
    <property type="match status" value="3"/>
</dbReference>
<dbReference type="AlphaFoldDB" id="A0A6P5AGP2"/>
<feature type="chain" id="PRO_5027639905" evidence="8">
    <location>
        <begin position="31"/>
        <end position="554"/>
    </location>
</feature>
<evidence type="ECO:0000259" key="9">
    <source>
        <dbReference type="PROSITE" id="PS50026"/>
    </source>
</evidence>
<evidence type="ECO:0000256" key="6">
    <source>
        <dbReference type="PROSITE-ProRule" id="PRU00076"/>
    </source>
</evidence>
<dbReference type="SUPFAM" id="SSF57196">
    <property type="entry name" value="EGF/Laminin"/>
    <property type="match status" value="3"/>
</dbReference>
<dbReference type="Pfam" id="PF00055">
    <property type="entry name" value="Laminin_N"/>
    <property type="match status" value="1"/>
</dbReference>
<feature type="disulfide bond" evidence="7">
    <location>
        <begin position="423"/>
        <end position="435"/>
    </location>
</feature>
<keyword evidence="4" id="KW-0325">Glycoprotein</keyword>
<dbReference type="InterPro" id="IPR000742">
    <property type="entry name" value="EGF"/>
</dbReference>
<dbReference type="Proteomes" id="UP000515135">
    <property type="component" value="Unplaced"/>
</dbReference>
<dbReference type="KEGG" id="bbel:109482640"/>
<dbReference type="OrthoDB" id="9981301at2759"/>
<evidence type="ECO:0000256" key="4">
    <source>
        <dbReference type="ARBA" id="ARBA00023180"/>
    </source>
</evidence>
<dbReference type="FunFam" id="2.10.25.10:FF:000188">
    <property type="entry name" value="Laminin subunit gamma 2"/>
    <property type="match status" value="1"/>
</dbReference>
<evidence type="ECO:0000256" key="7">
    <source>
        <dbReference type="PROSITE-ProRule" id="PRU00460"/>
    </source>
</evidence>
<keyword evidence="1 8" id="KW-0732">Signal</keyword>
<evidence type="ECO:0000256" key="5">
    <source>
        <dbReference type="ARBA" id="ARBA00023292"/>
    </source>
</evidence>
<evidence type="ECO:0000256" key="2">
    <source>
        <dbReference type="ARBA" id="ARBA00022737"/>
    </source>
</evidence>
<evidence type="ECO:0000256" key="3">
    <source>
        <dbReference type="ARBA" id="ARBA00023157"/>
    </source>
</evidence>
<evidence type="ECO:0000259" key="11">
    <source>
        <dbReference type="PROSITE" id="PS51117"/>
    </source>
</evidence>
<organism evidence="12 13">
    <name type="scientific">Branchiostoma belcheri</name>
    <name type="common">Amphioxus</name>
    <dbReference type="NCBI Taxonomy" id="7741"/>
    <lineage>
        <taxon>Eukaryota</taxon>
        <taxon>Metazoa</taxon>
        <taxon>Chordata</taxon>
        <taxon>Cephalochordata</taxon>
        <taxon>Leptocardii</taxon>
        <taxon>Amphioxiformes</taxon>
        <taxon>Branchiostomatidae</taxon>
        <taxon>Branchiostoma</taxon>
    </lineage>
</organism>
<feature type="domain" description="Laminin EGF-like" evidence="10">
    <location>
        <begin position="423"/>
        <end position="470"/>
    </location>
</feature>
<comment type="caution">
    <text evidence="6">Lacks conserved residue(s) required for the propagation of feature annotation.</text>
</comment>
<keyword evidence="2" id="KW-0677">Repeat</keyword>
<feature type="disulfide bond" evidence="7">
    <location>
        <begin position="390"/>
        <end position="399"/>
    </location>
</feature>
<dbReference type="SMART" id="SM00136">
    <property type="entry name" value="LamNT"/>
    <property type="match status" value="1"/>
</dbReference>
<dbReference type="PANTHER" id="PTHR10574:SF440">
    <property type="entry name" value="LAMININ EGF-LIKE DOMAIN-CONTAINING PROTEIN"/>
    <property type="match status" value="1"/>
</dbReference>
<evidence type="ECO:0000259" key="10">
    <source>
        <dbReference type="PROSITE" id="PS50027"/>
    </source>
</evidence>
<evidence type="ECO:0000256" key="8">
    <source>
        <dbReference type="SAM" id="SignalP"/>
    </source>
</evidence>
<dbReference type="PANTHER" id="PTHR10574">
    <property type="entry name" value="NETRIN/LAMININ-RELATED"/>
    <property type="match status" value="1"/>
</dbReference>
<dbReference type="PROSITE" id="PS50026">
    <property type="entry name" value="EGF_3"/>
    <property type="match status" value="1"/>
</dbReference>
<proteinExistence type="predicted"/>
<feature type="disulfide bond" evidence="6">
    <location>
        <begin position="494"/>
        <end position="503"/>
    </location>
</feature>
<name>A0A6P5AGP2_BRABE</name>
<feature type="domain" description="EGF-like" evidence="9">
    <location>
        <begin position="469"/>
        <end position="504"/>
    </location>
</feature>
<dbReference type="CDD" id="cd00054">
    <property type="entry name" value="EGF_CA"/>
    <property type="match status" value="1"/>
</dbReference>
<dbReference type="Pfam" id="PF00008">
    <property type="entry name" value="EGF"/>
    <property type="match status" value="1"/>
</dbReference>
<dbReference type="InterPro" id="IPR008211">
    <property type="entry name" value="Laminin_N"/>
</dbReference>
<protein>
    <submittedName>
        <fullName evidence="13">Netrin-G2-like</fullName>
    </submittedName>
</protein>
<dbReference type="Pfam" id="PF24973">
    <property type="entry name" value="EGF_LMN_ATRN"/>
    <property type="match status" value="1"/>
</dbReference>
<dbReference type="InterPro" id="IPR002049">
    <property type="entry name" value="LE_dom"/>
</dbReference>
<dbReference type="Pfam" id="PF00053">
    <property type="entry name" value="EGF_laminin"/>
    <property type="match status" value="2"/>
</dbReference>
<sequence length="554" mass="61782">MGFGTFIASLRASWVGYALVLLLASSQASCVLITQPVPSTDNTQACESIDVNTGLVEYRPCQPNVIDMAKLTVPRVDPANSTCGFPVSQFCTLEIPTSCDICNARMKGQSHPPKFMTDTERGVPTWWQSVSWLDYPNPMQINVTLSWNKTFELTNDIVVKFQSVRPYQMVIEKSMDYGKTWMPMQYYARKCMDSFNKMPVTSSTISRRDIAKVICTQVYSGAMPRPDGSVRLEIEDRFNRYLNSLKSTNDISVELENHQQLRDFVTLTDLRIRLLAPATNGAYSRSTTMELLKYYYAISDIQVRGRCKCNLHGSDCFMINGTMTCDCKHNTEGPDCSRCKKPYDTRKWKAGTWKPLPRGTANECRTCQCNGHSERCRLIQVLGYMVCIGCLHNTMGRNCEQCLPGFYRDMTKQIVDPNVCAPCNCNQVGSRHNKCNATTGECICKSYTKGPKCDSCVKNYYWADGQGCVPALCNNDTLSCQNNGTCLNYQRCDCLPGFGGKFCESPLKCYTGMCARSVGGSPPLSSMSTAILTLLVAGMTTLLSGMVTDSFPWS</sequence>
<reference evidence="13" key="1">
    <citation type="submission" date="2025-08" db="UniProtKB">
        <authorList>
            <consortium name="RefSeq"/>
        </authorList>
    </citation>
    <scope>IDENTIFICATION</scope>
    <source>
        <tissue evidence="13">Gonad</tissue>
    </source>
</reference>
<dbReference type="GeneID" id="109482640"/>
<evidence type="ECO:0000313" key="12">
    <source>
        <dbReference type="Proteomes" id="UP000515135"/>
    </source>
</evidence>
<dbReference type="Gene3D" id="2.10.25.10">
    <property type="entry name" value="Laminin"/>
    <property type="match status" value="4"/>
</dbReference>
<dbReference type="PROSITE" id="PS00022">
    <property type="entry name" value="EGF_1"/>
    <property type="match status" value="1"/>
</dbReference>
<dbReference type="GO" id="GO:0009887">
    <property type="term" value="P:animal organ morphogenesis"/>
    <property type="evidence" value="ECO:0007669"/>
    <property type="project" value="TreeGrafter"/>
</dbReference>
<dbReference type="SMART" id="SM00180">
    <property type="entry name" value="EGF_Lam"/>
    <property type="match status" value="3"/>
</dbReference>
<keyword evidence="5 7" id="KW-0424">Laminin EGF-like domain</keyword>
<evidence type="ECO:0000313" key="13">
    <source>
        <dbReference type="RefSeq" id="XP_019641006.1"/>
    </source>
</evidence>
<dbReference type="PROSITE" id="PS51117">
    <property type="entry name" value="LAMININ_NTER"/>
    <property type="match status" value="1"/>
</dbReference>
<evidence type="ECO:0000256" key="1">
    <source>
        <dbReference type="ARBA" id="ARBA00022729"/>
    </source>
</evidence>
<dbReference type="GO" id="GO:0005604">
    <property type="term" value="C:basement membrane"/>
    <property type="evidence" value="ECO:0007669"/>
    <property type="project" value="UniProtKB-ARBA"/>
</dbReference>
<dbReference type="RefSeq" id="XP_019641006.1">
    <property type="nucleotide sequence ID" value="XM_019785447.1"/>
</dbReference>
<gene>
    <name evidence="13" type="primary">LOC109482640</name>
</gene>
<dbReference type="InterPro" id="IPR056863">
    <property type="entry name" value="LMN_ATRN_NET-like_EGF"/>
</dbReference>
<keyword evidence="3 6" id="KW-1015">Disulfide bond</keyword>
<feature type="domain" description="Laminin EGF-like" evidence="10">
    <location>
        <begin position="367"/>
        <end position="422"/>
    </location>
</feature>
<dbReference type="InterPro" id="IPR050440">
    <property type="entry name" value="Laminin/Netrin_ECM"/>
</dbReference>
<dbReference type="PROSITE" id="PS01248">
    <property type="entry name" value="EGF_LAM_1"/>
    <property type="match status" value="2"/>
</dbReference>
<dbReference type="FunFam" id="2.60.120.260:FF:000005">
    <property type="entry name" value="Netrin G1"/>
    <property type="match status" value="1"/>
</dbReference>
<feature type="disulfide bond" evidence="7">
    <location>
        <begin position="425"/>
        <end position="442"/>
    </location>
</feature>
<keyword evidence="6" id="KW-0245">EGF-like domain</keyword>
<feature type="signal peptide" evidence="8">
    <location>
        <begin position="1"/>
        <end position="30"/>
    </location>
</feature>
<dbReference type="PROSITE" id="PS01186">
    <property type="entry name" value="EGF_2"/>
    <property type="match status" value="1"/>
</dbReference>
<dbReference type="FunFam" id="2.10.25.10:FF:000180">
    <property type="entry name" value="Netrin G2"/>
    <property type="match status" value="1"/>
</dbReference>